<keyword evidence="1" id="KW-0175">Coiled coil</keyword>
<organism evidence="2">
    <name type="scientific">Siphoviridae sp. ctFiA6</name>
    <dbReference type="NCBI Taxonomy" id="2823573"/>
    <lineage>
        <taxon>Viruses</taxon>
        <taxon>Duplodnaviria</taxon>
        <taxon>Heunggongvirae</taxon>
        <taxon>Uroviricota</taxon>
        <taxon>Caudoviricetes</taxon>
    </lineage>
</organism>
<reference evidence="2" key="1">
    <citation type="journal article" date="2021" name="Proc. Natl. Acad. Sci. U.S.A.">
        <title>A Catalog of Tens of Thousands of Viruses from Human Metagenomes Reveals Hidden Associations with Chronic Diseases.</title>
        <authorList>
            <person name="Tisza M.J."/>
            <person name="Buck C.B."/>
        </authorList>
    </citation>
    <scope>NUCLEOTIDE SEQUENCE</scope>
    <source>
        <strain evidence="2">CtFiA6</strain>
    </source>
</reference>
<evidence type="ECO:0000313" key="2">
    <source>
        <dbReference type="EMBL" id="DAD69070.1"/>
    </source>
</evidence>
<name>A0A8S5LGH7_9CAUD</name>
<dbReference type="EMBL" id="BK014714">
    <property type="protein sequence ID" value="DAD69070.1"/>
    <property type="molecule type" value="Genomic_DNA"/>
</dbReference>
<proteinExistence type="predicted"/>
<feature type="coiled-coil region" evidence="1">
    <location>
        <begin position="52"/>
        <end position="79"/>
    </location>
</feature>
<accession>A0A8S5LGH7</accession>
<sequence>MKVIYDKKTGYIYTTSLSANIDPAVLDVEVPAGQLLSRISVEGKEPKAEFYKDKTGEAMEELKQKLEELNAKQQTTDLALAELTMNSLG</sequence>
<protein>
    <submittedName>
        <fullName evidence="2">Uncharacterized protein</fullName>
    </submittedName>
</protein>
<evidence type="ECO:0000256" key="1">
    <source>
        <dbReference type="SAM" id="Coils"/>
    </source>
</evidence>